<name>A0ACB9EFX4_ARCLA</name>
<organism evidence="1 2">
    <name type="scientific">Arctium lappa</name>
    <name type="common">Greater burdock</name>
    <name type="synonym">Lappa major</name>
    <dbReference type="NCBI Taxonomy" id="4217"/>
    <lineage>
        <taxon>Eukaryota</taxon>
        <taxon>Viridiplantae</taxon>
        <taxon>Streptophyta</taxon>
        <taxon>Embryophyta</taxon>
        <taxon>Tracheophyta</taxon>
        <taxon>Spermatophyta</taxon>
        <taxon>Magnoliopsida</taxon>
        <taxon>eudicotyledons</taxon>
        <taxon>Gunneridae</taxon>
        <taxon>Pentapetalae</taxon>
        <taxon>asterids</taxon>
        <taxon>campanulids</taxon>
        <taxon>Asterales</taxon>
        <taxon>Asteraceae</taxon>
        <taxon>Carduoideae</taxon>
        <taxon>Cardueae</taxon>
        <taxon>Arctiinae</taxon>
        <taxon>Arctium</taxon>
    </lineage>
</organism>
<protein>
    <submittedName>
        <fullName evidence="1">Uncharacterized protein</fullName>
    </submittedName>
</protein>
<dbReference type="EMBL" id="CM042048">
    <property type="protein sequence ID" value="KAI3757725.1"/>
    <property type="molecule type" value="Genomic_DNA"/>
</dbReference>
<reference evidence="1 2" key="2">
    <citation type="journal article" date="2022" name="Mol. Ecol. Resour.">
        <title>The genomes of chicory, endive, great burdock and yacon provide insights into Asteraceae paleo-polyploidization history and plant inulin production.</title>
        <authorList>
            <person name="Fan W."/>
            <person name="Wang S."/>
            <person name="Wang H."/>
            <person name="Wang A."/>
            <person name="Jiang F."/>
            <person name="Liu H."/>
            <person name="Zhao H."/>
            <person name="Xu D."/>
            <person name="Zhang Y."/>
        </authorList>
    </citation>
    <scope>NUCLEOTIDE SEQUENCE [LARGE SCALE GENOMIC DNA]</scope>
    <source>
        <strain evidence="2">cv. Niubang</strain>
    </source>
</reference>
<dbReference type="Proteomes" id="UP001055879">
    <property type="component" value="Linkage Group LG02"/>
</dbReference>
<evidence type="ECO:0000313" key="2">
    <source>
        <dbReference type="Proteomes" id="UP001055879"/>
    </source>
</evidence>
<sequence length="111" mass="12564">MVGGPPTNSRSLLHCQPSSSVHLLTNGLLHYPPNRFMDVQSFYGNTKPLRHDMNKFHENLRHRSSVIPENRKWRDWSFENGSTTAGSTRKIGSANGVLIVAPQVQDRHKMS</sequence>
<comment type="caution">
    <text evidence="1">The sequence shown here is derived from an EMBL/GenBank/DDBJ whole genome shotgun (WGS) entry which is preliminary data.</text>
</comment>
<gene>
    <name evidence="1" type="ORF">L6452_05268</name>
</gene>
<proteinExistence type="predicted"/>
<reference evidence="2" key="1">
    <citation type="journal article" date="2022" name="Mol. Ecol. Resour.">
        <title>The genomes of chicory, endive, great burdock and yacon provide insights into Asteraceae palaeo-polyploidization history and plant inulin production.</title>
        <authorList>
            <person name="Fan W."/>
            <person name="Wang S."/>
            <person name="Wang H."/>
            <person name="Wang A."/>
            <person name="Jiang F."/>
            <person name="Liu H."/>
            <person name="Zhao H."/>
            <person name="Xu D."/>
            <person name="Zhang Y."/>
        </authorList>
    </citation>
    <scope>NUCLEOTIDE SEQUENCE [LARGE SCALE GENOMIC DNA]</scope>
    <source>
        <strain evidence="2">cv. Niubang</strain>
    </source>
</reference>
<accession>A0ACB9EFX4</accession>
<evidence type="ECO:0000313" key="1">
    <source>
        <dbReference type="EMBL" id="KAI3757725.1"/>
    </source>
</evidence>
<keyword evidence="2" id="KW-1185">Reference proteome</keyword>